<dbReference type="PATRIC" id="fig|1229493.5.peg.3844"/>
<gene>
    <name evidence="1" type="ORF">H735_22200</name>
</gene>
<reference evidence="1 2" key="1">
    <citation type="submission" date="2014-07" db="EMBL/GenBank/DDBJ databases">
        <title>Unique and conserved regions in Vibrio harveyi and related species in comparison with the shrimp pathogen Vibrio harveyi CAIM 1792.</title>
        <authorList>
            <person name="Espinoza-Valles I."/>
            <person name="Vora G."/>
            <person name="Leekitcharoenphon P."/>
            <person name="Ussery D."/>
            <person name="Hoj L."/>
            <person name="Gomez-Gil B."/>
        </authorList>
    </citation>
    <scope>NUCLEOTIDE SEQUENCE [LARGE SCALE GENOMIC DNA]</scope>
    <source>
        <strain evidence="2">CAIM 1854 / LMG 25443</strain>
    </source>
</reference>
<organism evidence="1 2">
    <name type="scientific">Vibrio owensii CAIM 1854 = LMG 25443</name>
    <dbReference type="NCBI Taxonomy" id="1229493"/>
    <lineage>
        <taxon>Bacteria</taxon>
        <taxon>Pseudomonadati</taxon>
        <taxon>Pseudomonadota</taxon>
        <taxon>Gammaproteobacteria</taxon>
        <taxon>Vibrionales</taxon>
        <taxon>Vibrionaceae</taxon>
        <taxon>Vibrio</taxon>
    </lineage>
</organism>
<dbReference type="EMBL" id="JPRD01000044">
    <property type="protein sequence ID" value="KIF51015.1"/>
    <property type="molecule type" value="Genomic_DNA"/>
</dbReference>
<dbReference type="AlphaFoldDB" id="A0A0C1Z1K1"/>
<name>A0A0C1Z1K1_9VIBR</name>
<evidence type="ECO:0000313" key="1">
    <source>
        <dbReference type="EMBL" id="KIF51015.1"/>
    </source>
</evidence>
<sequence>MQNRVEAESICLNPPLHELAAKSELNYHIHLSLDIKMEVIHFALRSIEWNKKRQIVIVCSQKDKDAYVGLLNSLGLVAKVKYESRWVWLKGADLAGAPSISFAHCPLGNEEALAGYCPHNLRFIASGDYLTTKALLVLKAGLTNKDNSLVTFGERNPDPKITEHWIKAIGAESKSLIDKLEALIGILRKGKYEFADEKVCQEYLEEHFTNLGLRFEREYRLSDGRSIIDFFFPNSGIGLEVKASKAWNKMGVYRQCERYCLNPEVTGLILATAKPQGLPEKIEGKPTRFYYLGENGL</sequence>
<proteinExistence type="predicted"/>
<protein>
    <submittedName>
        <fullName evidence="1">Uncharacterized protein</fullName>
    </submittedName>
</protein>
<dbReference type="Proteomes" id="UP000031586">
    <property type="component" value="Unassembled WGS sequence"/>
</dbReference>
<evidence type="ECO:0000313" key="2">
    <source>
        <dbReference type="Proteomes" id="UP000031586"/>
    </source>
</evidence>
<accession>A0A0C1Z1K1</accession>
<dbReference type="RefSeq" id="WP_020195226.1">
    <property type="nucleotide sequence ID" value="NZ_BAOH01000018.1"/>
</dbReference>
<comment type="caution">
    <text evidence="1">The sequence shown here is derived from an EMBL/GenBank/DDBJ whole genome shotgun (WGS) entry which is preliminary data.</text>
</comment>